<name>A0AAJ7SZF7_PETMA</name>
<dbReference type="Proteomes" id="UP001318040">
    <property type="component" value="Chromosome 10"/>
</dbReference>
<dbReference type="Pfam" id="PF02434">
    <property type="entry name" value="Fringe"/>
    <property type="match status" value="1"/>
</dbReference>
<comment type="similarity">
    <text evidence="4">Belongs to the glycosyltransferase 31 family. Beta3-Gal-T subfamily.</text>
</comment>
<comment type="cofactor">
    <cofactor evidence="1">
        <name>Mn(2+)</name>
        <dbReference type="ChEBI" id="CHEBI:29035"/>
    </cofactor>
</comment>
<comment type="pathway">
    <text evidence="3">Protein modification; protein glycosylation.</text>
</comment>
<evidence type="ECO:0000256" key="1">
    <source>
        <dbReference type="ARBA" id="ARBA00001936"/>
    </source>
</evidence>
<evidence type="ECO:0000256" key="16">
    <source>
        <dbReference type="ARBA" id="ARBA00023180"/>
    </source>
</evidence>
<dbReference type="RefSeq" id="XP_032807556.1">
    <property type="nucleotide sequence ID" value="XM_032951665.1"/>
</dbReference>
<keyword evidence="10" id="KW-0479">Metal-binding</keyword>
<evidence type="ECO:0000256" key="12">
    <source>
        <dbReference type="ARBA" id="ARBA00022968"/>
    </source>
</evidence>
<keyword evidence="11" id="KW-0547">Nucleotide-binding</keyword>
<evidence type="ECO:0000259" key="21">
    <source>
        <dbReference type="Pfam" id="PF02434"/>
    </source>
</evidence>
<evidence type="ECO:0000256" key="8">
    <source>
        <dbReference type="ARBA" id="ARBA00022679"/>
    </source>
</evidence>
<dbReference type="GO" id="GO:0000166">
    <property type="term" value="F:nucleotide binding"/>
    <property type="evidence" value="ECO:0007669"/>
    <property type="project" value="UniProtKB-KW"/>
</dbReference>
<evidence type="ECO:0000256" key="3">
    <source>
        <dbReference type="ARBA" id="ARBA00004922"/>
    </source>
</evidence>
<evidence type="ECO:0000256" key="9">
    <source>
        <dbReference type="ARBA" id="ARBA00022692"/>
    </source>
</evidence>
<reference evidence="23" key="1">
    <citation type="submission" date="2025-08" db="UniProtKB">
        <authorList>
            <consortium name="RefSeq"/>
        </authorList>
    </citation>
    <scope>IDENTIFICATION</scope>
    <source>
        <tissue evidence="23">Sperm</tissue>
    </source>
</reference>
<dbReference type="FunFam" id="3.90.550.50:FF:000017">
    <property type="entry name" value="Glycoprotein-N-acetylgalactosamine 3-beta-galactosyltransferase 1"/>
    <property type="match status" value="1"/>
</dbReference>
<dbReference type="InterPro" id="IPR026050">
    <property type="entry name" value="C1GALT1/C1GALT1_chp1"/>
</dbReference>
<keyword evidence="8" id="KW-0808">Transferase</keyword>
<dbReference type="Gene3D" id="3.90.550.50">
    <property type="match status" value="1"/>
</dbReference>
<dbReference type="PANTHER" id="PTHR23033:SF14">
    <property type="entry name" value="GLYCOPROTEIN-N-ACETYLGALACTOSAMINE 3-BETA-GALACTOSYLTRANSFERASE 1-RELATED"/>
    <property type="match status" value="1"/>
</dbReference>
<proteinExistence type="inferred from homology"/>
<comment type="subcellular location">
    <subcellularLocation>
        <location evidence="2">Membrane</location>
        <topology evidence="2">Single-pass type II membrane protein</topology>
    </subcellularLocation>
</comment>
<comment type="subunit">
    <text evidence="5">Homodimer; disulfide-linked.</text>
</comment>
<keyword evidence="22" id="KW-1185">Reference proteome</keyword>
<accession>A0AAJ7SZF7</accession>
<keyword evidence="14" id="KW-0472">Membrane</keyword>
<evidence type="ECO:0000256" key="14">
    <source>
        <dbReference type="ARBA" id="ARBA00023136"/>
    </source>
</evidence>
<evidence type="ECO:0000256" key="18">
    <source>
        <dbReference type="ARBA" id="ARBA00040898"/>
    </source>
</evidence>
<evidence type="ECO:0000256" key="10">
    <source>
        <dbReference type="ARBA" id="ARBA00022723"/>
    </source>
</evidence>
<evidence type="ECO:0000256" key="13">
    <source>
        <dbReference type="ARBA" id="ARBA00022989"/>
    </source>
</evidence>
<evidence type="ECO:0000256" key="11">
    <source>
        <dbReference type="ARBA" id="ARBA00022741"/>
    </source>
</evidence>
<dbReference type="GO" id="GO:0016263">
    <property type="term" value="F:glycoprotein-N-acetylgalactosamine 3-beta-galactosyltransferase activity"/>
    <property type="evidence" value="ECO:0007669"/>
    <property type="project" value="UniProtKB-EC"/>
</dbReference>
<evidence type="ECO:0000256" key="6">
    <source>
        <dbReference type="ARBA" id="ARBA00012557"/>
    </source>
</evidence>
<evidence type="ECO:0000256" key="15">
    <source>
        <dbReference type="ARBA" id="ARBA00023157"/>
    </source>
</evidence>
<comment type="catalytic activity">
    <reaction evidence="19">
        <text>an N-acetyl-alpha-D-galactosaminyl derivative + UDP-alpha-D-galactose = a beta-D-galactosyl-(1-&gt;3)-N-acetyl-alpha-D-galactosaminyl derivative + UDP + H(+)</text>
        <dbReference type="Rhea" id="RHEA:15621"/>
        <dbReference type="ChEBI" id="CHEBI:15378"/>
        <dbReference type="ChEBI" id="CHEBI:28257"/>
        <dbReference type="ChEBI" id="CHEBI:58223"/>
        <dbReference type="ChEBI" id="CHEBI:66914"/>
        <dbReference type="ChEBI" id="CHEBI:133470"/>
        <dbReference type="EC" id="2.4.1.122"/>
    </reaction>
</comment>
<evidence type="ECO:0000313" key="22">
    <source>
        <dbReference type="Proteomes" id="UP001318040"/>
    </source>
</evidence>
<dbReference type="GO" id="GO:0016020">
    <property type="term" value="C:membrane"/>
    <property type="evidence" value="ECO:0007669"/>
    <property type="project" value="UniProtKB-SubCell"/>
</dbReference>
<evidence type="ECO:0000256" key="2">
    <source>
        <dbReference type="ARBA" id="ARBA00004606"/>
    </source>
</evidence>
<protein>
    <recommendedName>
        <fullName evidence="18">Glycoprotein-N-acetylgalactosamine 3-beta-galactosyltransferase 1</fullName>
        <ecNumber evidence="6">2.4.1.122</ecNumber>
    </recommendedName>
</protein>
<sequence>MLLNRPQLSKVLGWFVGYGICYLLMQTVGDLKLHERVQSTSYPHGHLDTDEEPLPIVMNLDSDVLSHQGMDNSTAAALLKKVRVLCWIVTHPKNVQAKARHVKATWAKRCDRVLFMSSEEDKELGAIGLGTGEGRDKLYWKTIKALYYIHENHLDDADWFLKADDDTYVIMENLKLLLVSYSPSEPIFFGRKFKYFVKQGYMSGGGGYAMSREAVRKFVEAFETGKCTHASTIEDVEVAKCLAKVGVVAGESLDMHRRETFHGVFPEELLTKKHDQKPFWYRDYSYHPLELGPRCCSDYSATFHYMSPTWMYTFEYFAYHLRPYGYSHRELPINQTAQWALFGRNSDSSSSQLKSLPVDSKLR</sequence>
<keyword evidence="17" id="KW-0464">Manganese</keyword>
<dbReference type="AlphaFoldDB" id="A0AAJ7SZF7"/>
<dbReference type="PANTHER" id="PTHR23033">
    <property type="entry name" value="BETA1,3-GALACTOSYLTRANSFERASE"/>
    <property type="match status" value="1"/>
</dbReference>
<keyword evidence="7" id="KW-0328">Glycosyltransferase</keyword>
<evidence type="ECO:0000256" key="5">
    <source>
        <dbReference type="ARBA" id="ARBA00011748"/>
    </source>
</evidence>
<organism evidence="22 23">
    <name type="scientific">Petromyzon marinus</name>
    <name type="common">Sea lamprey</name>
    <dbReference type="NCBI Taxonomy" id="7757"/>
    <lineage>
        <taxon>Eukaryota</taxon>
        <taxon>Metazoa</taxon>
        <taxon>Chordata</taxon>
        <taxon>Craniata</taxon>
        <taxon>Vertebrata</taxon>
        <taxon>Cyclostomata</taxon>
        <taxon>Hyperoartia</taxon>
        <taxon>Petromyzontiformes</taxon>
        <taxon>Petromyzontidae</taxon>
        <taxon>Petromyzon</taxon>
    </lineage>
</organism>
<evidence type="ECO:0000256" key="17">
    <source>
        <dbReference type="ARBA" id="ARBA00023211"/>
    </source>
</evidence>
<keyword evidence="16" id="KW-0325">Glycoprotein</keyword>
<evidence type="ECO:0000313" key="23">
    <source>
        <dbReference type="RefSeq" id="XP_032807556.1"/>
    </source>
</evidence>
<keyword evidence="15" id="KW-1015">Disulfide bond</keyword>
<dbReference type="InterPro" id="IPR003378">
    <property type="entry name" value="Fringe-like_glycosylTrfase"/>
</dbReference>
<evidence type="ECO:0000256" key="19">
    <source>
        <dbReference type="ARBA" id="ARBA00048842"/>
    </source>
</evidence>
<keyword evidence="13" id="KW-1133">Transmembrane helix</keyword>
<comment type="function">
    <text evidence="20">Glycosyltransferase that generates the core 1 O-glycan Gal-beta1-3GalNAc-alpha1-Ser/Thr (T antigen), which is a precursor for many extended O-glycans in glycoproteins.</text>
</comment>
<evidence type="ECO:0000256" key="20">
    <source>
        <dbReference type="ARBA" id="ARBA00059245"/>
    </source>
</evidence>
<evidence type="ECO:0000256" key="7">
    <source>
        <dbReference type="ARBA" id="ARBA00022676"/>
    </source>
</evidence>
<dbReference type="GO" id="GO:0030145">
    <property type="term" value="F:manganese ion binding"/>
    <property type="evidence" value="ECO:0007669"/>
    <property type="project" value="UniProtKB-ARBA"/>
</dbReference>
<dbReference type="KEGG" id="pmrn:116941064"/>
<keyword evidence="12" id="KW-0735">Signal-anchor</keyword>
<dbReference type="EC" id="2.4.1.122" evidence="6"/>
<gene>
    <name evidence="23" type="primary">LOC116941064</name>
</gene>
<feature type="domain" description="Fringe-like glycosyltransferase" evidence="21">
    <location>
        <begin position="93"/>
        <end position="269"/>
    </location>
</feature>
<evidence type="ECO:0000256" key="4">
    <source>
        <dbReference type="ARBA" id="ARBA00006462"/>
    </source>
</evidence>
<keyword evidence="9" id="KW-0812">Transmembrane</keyword>